<dbReference type="AlphaFoldDB" id="A0A0P6WFJ1"/>
<feature type="transmembrane region" description="Helical" evidence="5">
    <location>
        <begin position="128"/>
        <end position="146"/>
    </location>
</feature>
<keyword evidence="3 5" id="KW-1133">Transmembrane helix</keyword>
<keyword evidence="4 5" id="KW-0472">Membrane</keyword>
<evidence type="ECO:0000256" key="1">
    <source>
        <dbReference type="ARBA" id="ARBA00004141"/>
    </source>
</evidence>
<reference evidence="7 8" key="1">
    <citation type="submission" date="2015-09" db="EMBL/GenBank/DDBJ databases">
        <authorList>
            <person name="Jackson K.R."/>
            <person name="Lunt B.L."/>
            <person name="Fisher J.N.B."/>
            <person name="Gardner A.V."/>
            <person name="Bailey M.E."/>
            <person name="Deus L.M."/>
            <person name="Earl A.S."/>
            <person name="Gibby P.D."/>
            <person name="Hartmann K.A."/>
            <person name="Liu J.E."/>
            <person name="Manci A.M."/>
            <person name="Nielsen D.A."/>
            <person name="Solomon M.B."/>
            <person name="Breakwell D.P."/>
            <person name="Burnett S.H."/>
            <person name="Grose J.H."/>
        </authorList>
    </citation>
    <scope>NUCLEOTIDE SEQUENCE [LARGE SCALE GENOMIC DNA]</scope>
    <source>
        <strain evidence="7 8">16</strain>
    </source>
</reference>
<dbReference type="RefSeq" id="WP_054361358.1">
    <property type="nucleotide sequence ID" value="NZ_LJYW01000001.1"/>
</dbReference>
<accession>A0A0P6WFJ1</accession>
<feature type="transmembrane region" description="Helical" evidence="5">
    <location>
        <begin position="359"/>
        <end position="377"/>
    </location>
</feature>
<feature type="transmembrane region" description="Helical" evidence="5">
    <location>
        <begin position="42"/>
        <end position="62"/>
    </location>
</feature>
<dbReference type="InterPro" id="IPR007016">
    <property type="entry name" value="O-antigen_ligase-rel_domated"/>
</dbReference>
<feature type="domain" description="O-antigen ligase-related" evidence="6">
    <location>
        <begin position="197"/>
        <end position="336"/>
    </location>
</feature>
<proteinExistence type="predicted"/>
<dbReference type="GO" id="GO:0016020">
    <property type="term" value="C:membrane"/>
    <property type="evidence" value="ECO:0007669"/>
    <property type="project" value="UniProtKB-SubCell"/>
</dbReference>
<keyword evidence="8" id="KW-1185">Reference proteome</keyword>
<evidence type="ECO:0000256" key="5">
    <source>
        <dbReference type="SAM" id="Phobius"/>
    </source>
</evidence>
<evidence type="ECO:0000256" key="4">
    <source>
        <dbReference type="ARBA" id="ARBA00023136"/>
    </source>
</evidence>
<evidence type="ECO:0000313" key="7">
    <source>
        <dbReference type="EMBL" id="KPL55191.1"/>
    </source>
</evidence>
<evidence type="ECO:0000259" key="6">
    <source>
        <dbReference type="Pfam" id="PF04932"/>
    </source>
</evidence>
<evidence type="ECO:0000256" key="3">
    <source>
        <dbReference type="ARBA" id="ARBA00022989"/>
    </source>
</evidence>
<dbReference type="Proteomes" id="UP000048984">
    <property type="component" value="Unassembled WGS sequence"/>
</dbReference>
<feature type="transmembrane region" description="Helical" evidence="5">
    <location>
        <begin position="69"/>
        <end position="89"/>
    </location>
</feature>
<dbReference type="PANTHER" id="PTHR37422:SF21">
    <property type="entry name" value="EXOQ-LIKE PROTEIN"/>
    <property type="match status" value="1"/>
</dbReference>
<protein>
    <recommendedName>
        <fullName evidence="6">O-antigen ligase-related domain-containing protein</fullName>
    </recommendedName>
</protein>
<feature type="transmembrane region" description="Helical" evidence="5">
    <location>
        <begin position="383"/>
        <end position="401"/>
    </location>
</feature>
<reference evidence="7 8" key="2">
    <citation type="submission" date="2015-10" db="EMBL/GenBank/DDBJ databases">
        <title>Draft Genome Sequence of Prosthecomicrobium hirschii ATCC 27832.</title>
        <authorList>
            <person name="Daniel J."/>
            <person name="Givan S.A."/>
            <person name="Brun Y.V."/>
            <person name="Brown P.J."/>
        </authorList>
    </citation>
    <scope>NUCLEOTIDE SEQUENCE [LARGE SCALE GENOMIC DNA]</scope>
    <source>
        <strain evidence="7 8">16</strain>
    </source>
</reference>
<name>A0A0P6WFJ1_9HYPH</name>
<feature type="transmembrane region" description="Helical" evidence="5">
    <location>
        <begin position="324"/>
        <end position="347"/>
    </location>
</feature>
<keyword evidence="2 5" id="KW-0812">Transmembrane</keyword>
<feature type="transmembrane region" description="Helical" evidence="5">
    <location>
        <begin position="166"/>
        <end position="183"/>
    </location>
</feature>
<dbReference type="InterPro" id="IPR051533">
    <property type="entry name" value="WaaL-like"/>
</dbReference>
<comment type="caution">
    <text evidence="7">The sequence shown here is derived from an EMBL/GenBank/DDBJ whole genome shotgun (WGS) entry which is preliminary data.</text>
</comment>
<comment type="subcellular location">
    <subcellularLocation>
        <location evidence="1">Membrane</location>
        <topology evidence="1">Multi-pass membrane protein</topology>
    </subcellularLocation>
</comment>
<organism evidence="7 8">
    <name type="scientific">Prosthecodimorpha hirschii</name>
    <dbReference type="NCBI Taxonomy" id="665126"/>
    <lineage>
        <taxon>Bacteria</taxon>
        <taxon>Pseudomonadati</taxon>
        <taxon>Pseudomonadota</taxon>
        <taxon>Alphaproteobacteria</taxon>
        <taxon>Hyphomicrobiales</taxon>
        <taxon>Ancalomicrobiaceae</taxon>
        <taxon>Prosthecodimorpha</taxon>
    </lineage>
</organism>
<dbReference type="PANTHER" id="PTHR37422">
    <property type="entry name" value="TEICHURONIC ACID BIOSYNTHESIS PROTEIN TUAE"/>
    <property type="match status" value="1"/>
</dbReference>
<feature type="transmembrane region" description="Helical" evidence="5">
    <location>
        <begin position="190"/>
        <end position="206"/>
    </location>
</feature>
<evidence type="ECO:0000313" key="8">
    <source>
        <dbReference type="Proteomes" id="UP000048984"/>
    </source>
</evidence>
<dbReference type="Pfam" id="PF04932">
    <property type="entry name" value="Wzy_C"/>
    <property type="match status" value="1"/>
</dbReference>
<sequence length="424" mass="46853">MSVAAAPIQAGAGWPRIGLARFGDAMLFLGVASGSVVMIEPAPYDLILVAMGLFAFVLGLRIPRAMGPLLVLLLLFEVGGLLVMTQPLLETEKSPQFVAISLFLAFTCIFFAATVADRPQRIELIVRAMILAALIAAVLGILGYLLHIESLTRYDRAKGAFKDPNVFGPFMMLPLLVLAREFLTRPFGQVWWKAGPILVILVGVLFSFSRAAWFLAVFGLVLLAFVVFLNERSVKGRLRLIGIAAAGAAAVVLVLVAILADETTREFLMNRAKLVQDYDGARLGRLARHLIGFLWVTELPLGLGPLDFGYYYGEDPHNVYLKGFLAYGWLGGLSYLVLVFWTIGALFPLMFKPRPWQPYAQVVWVCLIGHLIVGWIIDSDHWRHFFMLWGLAWGMVALEAAHRRRMARTLPARPAIGAFEAART</sequence>
<feature type="transmembrane region" description="Helical" evidence="5">
    <location>
        <begin position="212"/>
        <end position="229"/>
    </location>
</feature>
<gene>
    <name evidence="7" type="ORF">ABB55_25600</name>
</gene>
<evidence type="ECO:0000256" key="2">
    <source>
        <dbReference type="ARBA" id="ARBA00022692"/>
    </source>
</evidence>
<feature type="transmembrane region" description="Helical" evidence="5">
    <location>
        <begin position="241"/>
        <end position="260"/>
    </location>
</feature>
<dbReference type="STRING" id="665126.ABB55_25600"/>
<feature type="transmembrane region" description="Helical" evidence="5">
    <location>
        <begin position="95"/>
        <end position="116"/>
    </location>
</feature>
<dbReference type="EMBL" id="LJYW01000001">
    <property type="protein sequence ID" value="KPL55191.1"/>
    <property type="molecule type" value="Genomic_DNA"/>
</dbReference>